<accession>A0A4U6ULX9</accession>
<protein>
    <submittedName>
        <fullName evidence="2">Uncharacterized protein</fullName>
    </submittedName>
</protein>
<feature type="compositionally biased region" description="Polar residues" evidence="1">
    <location>
        <begin position="14"/>
        <end position="23"/>
    </location>
</feature>
<keyword evidence="3" id="KW-1185">Reference proteome</keyword>
<dbReference type="Gramene" id="TKW17411">
    <property type="protein sequence ID" value="TKW17411"/>
    <property type="gene ID" value="SEVIR_5G364180v2"/>
</dbReference>
<evidence type="ECO:0000313" key="2">
    <source>
        <dbReference type="EMBL" id="TKW17411.1"/>
    </source>
</evidence>
<gene>
    <name evidence="2" type="ORF">SEVIR_5G364180v2</name>
</gene>
<dbReference type="EMBL" id="CM016556">
    <property type="protein sequence ID" value="TKW17411.1"/>
    <property type="molecule type" value="Genomic_DNA"/>
</dbReference>
<feature type="region of interest" description="Disordered" evidence="1">
    <location>
        <begin position="1"/>
        <end position="23"/>
    </location>
</feature>
<dbReference type="Proteomes" id="UP000298652">
    <property type="component" value="Chromosome 5"/>
</dbReference>
<sequence>MTTIPSPAQYAQHRPSSFNRPSQHLDNLPRYLLDLSPPLAIVSAAGNGRFPARHCRAKTDLHPHADDHPPVTIFAG</sequence>
<reference evidence="2" key="1">
    <citation type="submission" date="2019-03" db="EMBL/GenBank/DDBJ databases">
        <title>WGS assembly of Setaria viridis.</title>
        <authorList>
            <person name="Huang P."/>
            <person name="Jenkins J."/>
            <person name="Grimwood J."/>
            <person name="Barry K."/>
            <person name="Healey A."/>
            <person name="Mamidi S."/>
            <person name="Sreedasyam A."/>
            <person name="Shu S."/>
            <person name="Feldman M."/>
            <person name="Wu J."/>
            <person name="Yu Y."/>
            <person name="Chen C."/>
            <person name="Johnson J."/>
            <person name="Rokhsar D."/>
            <person name="Baxter I."/>
            <person name="Schmutz J."/>
            <person name="Brutnell T."/>
            <person name="Kellogg E."/>
        </authorList>
    </citation>
    <scope>NUCLEOTIDE SEQUENCE [LARGE SCALE GENOMIC DNA]</scope>
</reference>
<organism evidence="2 3">
    <name type="scientific">Setaria viridis</name>
    <name type="common">Green bristlegrass</name>
    <name type="synonym">Setaria italica subsp. viridis</name>
    <dbReference type="NCBI Taxonomy" id="4556"/>
    <lineage>
        <taxon>Eukaryota</taxon>
        <taxon>Viridiplantae</taxon>
        <taxon>Streptophyta</taxon>
        <taxon>Embryophyta</taxon>
        <taxon>Tracheophyta</taxon>
        <taxon>Spermatophyta</taxon>
        <taxon>Magnoliopsida</taxon>
        <taxon>Liliopsida</taxon>
        <taxon>Poales</taxon>
        <taxon>Poaceae</taxon>
        <taxon>PACMAD clade</taxon>
        <taxon>Panicoideae</taxon>
        <taxon>Panicodae</taxon>
        <taxon>Paniceae</taxon>
        <taxon>Cenchrinae</taxon>
        <taxon>Setaria</taxon>
    </lineage>
</organism>
<name>A0A4U6ULX9_SETVI</name>
<evidence type="ECO:0000256" key="1">
    <source>
        <dbReference type="SAM" id="MobiDB-lite"/>
    </source>
</evidence>
<proteinExistence type="predicted"/>
<evidence type="ECO:0000313" key="3">
    <source>
        <dbReference type="Proteomes" id="UP000298652"/>
    </source>
</evidence>
<dbReference type="AlphaFoldDB" id="A0A4U6ULX9"/>